<keyword evidence="7" id="KW-0472">Membrane</keyword>
<dbReference type="EMBL" id="FNSN01000003">
    <property type="protein sequence ID" value="SEC07749.1"/>
    <property type="molecule type" value="Genomic_DNA"/>
</dbReference>
<feature type="transmembrane region" description="Helical" evidence="7">
    <location>
        <begin position="293"/>
        <end position="316"/>
    </location>
</feature>
<protein>
    <submittedName>
        <fullName evidence="9">Peptidase family M48</fullName>
    </submittedName>
</protein>
<evidence type="ECO:0000256" key="7">
    <source>
        <dbReference type="SAM" id="Phobius"/>
    </source>
</evidence>
<keyword evidence="3 6" id="KW-0378">Hydrolase</keyword>
<dbReference type="CDD" id="cd07326">
    <property type="entry name" value="M56_BlaR1_MecR1_like"/>
    <property type="match status" value="1"/>
</dbReference>
<keyword evidence="10" id="KW-1185">Reference proteome</keyword>
<feature type="transmembrane region" description="Helical" evidence="7">
    <location>
        <begin position="39"/>
        <end position="60"/>
    </location>
</feature>
<dbReference type="RefSeq" id="WP_066212237.1">
    <property type="nucleotide sequence ID" value="NZ_FNSN01000003.1"/>
</dbReference>
<dbReference type="STRING" id="156980.SAMN04489745_2001"/>
<dbReference type="Pfam" id="PF01435">
    <property type="entry name" value="Peptidase_M48"/>
    <property type="match status" value="1"/>
</dbReference>
<evidence type="ECO:0000313" key="9">
    <source>
        <dbReference type="EMBL" id="SEC07749.1"/>
    </source>
</evidence>
<keyword evidence="4 6" id="KW-0862">Zinc</keyword>
<sequence>MLITAWFLAVLAIILAWPAPVLLARSSWPSRSPFAALVLWQAIGLAGGLSMIGAMLCYGLSPLGDNLVAGLHALILVMLGSQSTEGLGFWHAFALSTAGVLTVHLLFTLLLTYVRISTERRRHRELLGILSQPHGDSGTVVIAHAAPVAYCLPGGARSITVLSDSLMEALDERELAAVLAHEDSHLTQRHHLLLWAFAAWRAALPWLPTTRVAQRAVNELLEMLADDAALKVSDAGTLVRAVAVVADGQQPRRTALDADTALAGDDAAVSATTVARVKRLLAGVPTLPAAQRAVVLASSVLLLLAPTALLIVPGVVHL</sequence>
<evidence type="ECO:0000256" key="5">
    <source>
        <dbReference type="ARBA" id="ARBA00023049"/>
    </source>
</evidence>
<feature type="transmembrane region" description="Helical" evidence="7">
    <location>
        <begin position="89"/>
        <end position="114"/>
    </location>
</feature>
<evidence type="ECO:0000256" key="4">
    <source>
        <dbReference type="ARBA" id="ARBA00022833"/>
    </source>
</evidence>
<evidence type="ECO:0000256" key="6">
    <source>
        <dbReference type="RuleBase" id="RU003983"/>
    </source>
</evidence>
<gene>
    <name evidence="9" type="ORF">SAMN04489745_2001</name>
</gene>
<evidence type="ECO:0000256" key="3">
    <source>
        <dbReference type="ARBA" id="ARBA00022801"/>
    </source>
</evidence>
<organism evidence="9 10">
    <name type="scientific">Arthrobacter woluwensis</name>
    <dbReference type="NCBI Taxonomy" id="156980"/>
    <lineage>
        <taxon>Bacteria</taxon>
        <taxon>Bacillati</taxon>
        <taxon>Actinomycetota</taxon>
        <taxon>Actinomycetes</taxon>
        <taxon>Micrococcales</taxon>
        <taxon>Micrococcaceae</taxon>
        <taxon>Arthrobacter</taxon>
    </lineage>
</organism>
<dbReference type="Gene3D" id="3.30.2010.10">
    <property type="entry name" value="Metalloproteases ('zincins'), catalytic domain"/>
    <property type="match status" value="1"/>
</dbReference>
<keyword evidence="7" id="KW-1133">Transmembrane helix</keyword>
<comment type="similarity">
    <text evidence="6">Belongs to the peptidase M48 family.</text>
</comment>
<evidence type="ECO:0000256" key="1">
    <source>
        <dbReference type="ARBA" id="ARBA00022670"/>
    </source>
</evidence>
<keyword evidence="1 6" id="KW-0645">Protease</keyword>
<dbReference type="PANTHER" id="PTHR34978:SF3">
    <property type="entry name" value="SLR0241 PROTEIN"/>
    <property type="match status" value="1"/>
</dbReference>
<name>A0A1H4PK27_9MICC</name>
<accession>A0A1H4PK27</accession>
<dbReference type="PANTHER" id="PTHR34978">
    <property type="entry name" value="POSSIBLE SENSOR-TRANSDUCER PROTEIN BLAR"/>
    <property type="match status" value="1"/>
</dbReference>
<evidence type="ECO:0000259" key="8">
    <source>
        <dbReference type="Pfam" id="PF01435"/>
    </source>
</evidence>
<keyword evidence="2" id="KW-0479">Metal-binding</keyword>
<evidence type="ECO:0000256" key="2">
    <source>
        <dbReference type="ARBA" id="ARBA00022723"/>
    </source>
</evidence>
<dbReference type="AlphaFoldDB" id="A0A1H4PK27"/>
<dbReference type="Proteomes" id="UP000182652">
    <property type="component" value="Unassembled WGS sequence"/>
</dbReference>
<feature type="domain" description="Peptidase M48" evidence="8">
    <location>
        <begin position="139"/>
        <end position="196"/>
    </location>
</feature>
<dbReference type="GO" id="GO:0046872">
    <property type="term" value="F:metal ion binding"/>
    <property type="evidence" value="ECO:0007669"/>
    <property type="project" value="UniProtKB-KW"/>
</dbReference>
<dbReference type="GO" id="GO:0006508">
    <property type="term" value="P:proteolysis"/>
    <property type="evidence" value="ECO:0007669"/>
    <property type="project" value="UniProtKB-KW"/>
</dbReference>
<keyword evidence="5 6" id="KW-0482">Metalloprotease</keyword>
<dbReference type="InterPro" id="IPR052173">
    <property type="entry name" value="Beta-lactam_resp_regulator"/>
</dbReference>
<reference evidence="9 10" key="1">
    <citation type="submission" date="2016-10" db="EMBL/GenBank/DDBJ databases">
        <authorList>
            <person name="de Groot N.N."/>
        </authorList>
    </citation>
    <scope>NUCLEOTIDE SEQUENCE [LARGE SCALE GENOMIC DNA]</scope>
    <source>
        <strain evidence="9 10">DSM 10495</strain>
    </source>
</reference>
<proteinExistence type="inferred from homology"/>
<comment type="cofactor">
    <cofactor evidence="6">
        <name>Zn(2+)</name>
        <dbReference type="ChEBI" id="CHEBI:29105"/>
    </cofactor>
    <text evidence="6">Binds 1 zinc ion per subunit.</text>
</comment>
<evidence type="ECO:0000313" key="10">
    <source>
        <dbReference type="Proteomes" id="UP000182652"/>
    </source>
</evidence>
<keyword evidence="7" id="KW-0812">Transmembrane</keyword>
<dbReference type="InterPro" id="IPR001915">
    <property type="entry name" value="Peptidase_M48"/>
</dbReference>
<feature type="transmembrane region" description="Helical" evidence="7">
    <location>
        <begin position="67"/>
        <end position="83"/>
    </location>
</feature>
<dbReference type="GO" id="GO:0004222">
    <property type="term" value="F:metalloendopeptidase activity"/>
    <property type="evidence" value="ECO:0007669"/>
    <property type="project" value="InterPro"/>
</dbReference>